<dbReference type="Pfam" id="PF01429">
    <property type="entry name" value="MBD"/>
    <property type="match status" value="1"/>
</dbReference>
<feature type="domain" description="CXXC-type" evidence="12">
    <location>
        <begin position="518"/>
        <end position="565"/>
    </location>
</feature>
<dbReference type="InterPro" id="IPR002857">
    <property type="entry name" value="Znf_CXXC"/>
</dbReference>
<feature type="compositionally biased region" description="Pro residues" evidence="10">
    <location>
        <begin position="412"/>
        <end position="422"/>
    </location>
</feature>
<feature type="region of interest" description="Disordered" evidence="10">
    <location>
        <begin position="89"/>
        <end position="118"/>
    </location>
</feature>
<evidence type="ECO:0000256" key="6">
    <source>
        <dbReference type="ARBA" id="ARBA00023125"/>
    </source>
</evidence>
<name>A0AAD7WV06_9TELE</name>
<feature type="compositionally biased region" description="Polar residues" evidence="10">
    <location>
        <begin position="358"/>
        <end position="368"/>
    </location>
</feature>
<keyword evidence="4" id="KW-0862">Zinc</keyword>
<evidence type="ECO:0000256" key="8">
    <source>
        <dbReference type="ARBA" id="ARBA00023242"/>
    </source>
</evidence>
<evidence type="ECO:0000256" key="5">
    <source>
        <dbReference type="ARBA" id="ARBA00023015"/>
    </source>
</evidence>
<feature type="region of interest" description="Disordered" evidence="10">
    <location>
        <begin position="689"/>
        <end position="716"/>
    </location>
</feature>
<dbReference type="GO" id="GO:0005654">
    <property type="term" value="C:nucleoplasm"/>
    <property type="evidence" value="ECO:0007669"/>
    <property type="project" value="UniProtKB-ARBA"/>
</dbReference>
<accession>A0AAD7WV06</accession>
<feature type="compositionally biased region" description="Polar residues" evidence="10">
    <location>
        <begin position="336"/>
        <end position="346"/>
    </location>
</feature>
<reference evidence="13" key="1">
    <citation type="journal article" date="2023" name="Science">
        <title>Genome structures resolve the early diversification of teleost fishes.</title>
        <authorList>
            <person name="Parey E."/>
            <person name="Louis A."/>
            <person name="Montfort J."/>
            <person name="Bouchez O."/>
            <person name="Roques C."/>
            <person name="Iampietro C."/>
            <person name="Lluch J."/>
            <person name="Castinel A."/>
            <person name="Donnadieu C."/>
            <person name="Desvignes T."/>
            <person name="Floi Bucao C."/>
            <person name="Jouanno E."/>
            <person name="Wen M."/>
            <person name="Mejri S."/>
            <person name="Dirks R."/>
            <person name="Jansen H."/>
            <person name="Henkel C."/>
            <person name="Chen W.J."/>
            <person name="Zahm M."/>
            <person name="Cabau C."/>
            <person name="Klopp C."/>
            <person name="Thompson A.W."/>
            <person name="Robinson-Rechavi M."/>
            <person name="Braasch I."/>
            <person name="Lecointre G."/>
            <person name="Bobe J."/>
            <person name="Postlethwait J.H."/>
            <person name="Berthelot C."/>
            <person name="Roest Crollius H."/>
            <person name="Guiguen Y."/>
        </authorList>
    </citation>
    <scope>NUCLEOTIDE SEQUENCE</scope>
    <source>
        <strain evidence="13">NC1722</strain>
    </source>
</reference>
<evidence type="ECO:0000313" key="14">
    <source>
        <dbReference type="Proteomes" id="UP001221898"/>
    </source>
</evidence>
<feature type="compositionally biased region" description="Acidic residues" evidence="10">
    <location>
        <begin position="14"/>
        <end position="26"/>
    </location>
</feature>
<keyword evidence="8" id="KW-0539">Nucleus</keyword>
<dbReference type="GO" id="GO:0008327">
    <property type="term" value="F:methyl-CpG binding"/>
    <property type="evidence" value="ECO:0007669"/>
    <property type="project" value="TreeGrafter"/>
</dbReference>
<dbReference type="PROSITE" id="PS50982">
    <property type="entry name" value="MBD"/>
    <property type="match status" value="1"/>
</dbReference>
<proteinExistence type="predicted"/>
<dbReference type="GO" id="GO:0006346">
    <property type="term" value="P:DNA methylation-dependent constitutive heterochromatin formation"/>
    <property type="evidence" value="ECO:0007669"/>
    <property type="project" value="TreeGrafter"/>
</dbReference>
<keyword evidence="7" id="KW-0804">Transcription</keyword>
<feature type="region of interest" description="Disordered" evidence="10">
    <location>
        <begin position="819"/>
        <end position="840"/>
    </location>
</feature>
<organism evidence="13 14">
    <name type="scientific">Aldrovandia affinis</name>
    <dbReference type="NCBI Taxonomy" id="143900"/>
    <lineage>
        <taxon>Eukaryota</taxon>
        <taxon>Metazoa</taxon>
        <taxon>Chordata</taxon>
        <taxon>Craniata</taxon>
        <taxon>Vertebrata</taxon>
        <taxon>Euteleostomi</taxon>
        <taxon>Actinopterygii</taxon>
        <taxon>Neopterygii</taxon>
        <taxon>Teleostei</taxon>
        <taxon>Notacanthiformes</taxon>
        <taxon>Halosauridae</taxon>
        <taxon>Aldrovandia</taxon>
    </lineage>
</organism>
<evidence type="ECO:0000313" key="13">
    <source>
        <dbReference type="EMBL" id="KAJ8410546.1"/>
    </source>
</evidence>
<sequence>MNEGLLNHLTPEGGPEEEGVGGDTDIDAQLNQTAEATAGREDALTREQSAAAEELTRQPTEALTTKPPLALAREQAEALTRELIAVTEALTREEADESSDDGLEGTSEGSIQLESQTLLIGADFEEHCPTVLNCKEDVKAQSKGSDADGAEDPPVDWLEPLEEDDEEDEDRQSWELDLLPGERKMNGNREAEKESLAGESERSGSVAGSERNVTQKGSKSRLAVGRRRRRQALVDEEWEEWPILGEGWKRKEVFRLSGFSVGKTDTYYMSPDGNRLRSKIELAKNLAGAIDISTFDFKSGKFLDKGTIRRIRKLKKNRKMFLFSEKTNKEDWPYSSDISLNSTPHSQRPHITPPRARFTQQRNTSSPHPFSMPPRPVSVGNARTLSHSLRKLPPLDPSPAASPSRDASFPLLTPPQLAPPLAPVSLTSTPHSHFDIDLQGPDALRSARAFSRQPGSRSPGRTFKKEAVLLDCTPPELLVSDCSNCGSPVAGMELWRKGQTSWCLKCKSEKRKDDSRNIVFRKWLPCGQCRACLVSEDCGMCASCRSGQLNHKSHKPVRCRKRKCLCPIRKKMAKEGTGEKEIKKTAKLEGQYMISATDKVMQYSIHKDNNSELTVCLDSEDDDKYDMDEDGMEDGLRKCCRQACGRCTACLYTEDCGSCDFCIDKPKFGGNNKKRQKCHLRQCHRQAMNSPGNIRQGPSKPLHPQKNLPSAQAGSPTCKRLVPFQLGLSDYRIHEGWVGLGKPRPHYSYSGLRGSRQKTKVFWDDLEFTEDEDDDCLVDAVRPGGYRLEEEADKDSVALTSQNSFKADSGRIDILKKKQFPTRVPDTSPPPRTPPQGSDALYSNAGLAVGPESERFGKASERWGLKEKARLDGSMDIVEVEAGELEITPMISEIFSLAEGLQAGSGADLPSDPELLSLLEALRRMELPAHWLGLLVEGPSLQLLQCSKNSTMADTSLYIDSGFYYQISVQDQPLLLTHPIYKDHPRRLPTVAHVVALLLDLERYAVCQGCPASIPRPSQAPILPTRSAVCQFLVLKTEERCDKCSATPQVL</sequence>
<feature type="region of interest" description="Disordered" evidence="10">
    <location>
        <begin position="1"/>
        <end position="68"/>
    </location>
</feature>
<dbReference type="GO" id="GO:0008270">
    <property type="term" value="F:zinc ion binding"/>
    <property type="evidence" value="ECO:0007669"/>
    <property type="project" value="UniProtKB-KW"/>
</dbReference>
<keyword evidence="2" id="KW-0479">Metal-binding</keyword>
<feature type="compositionally biased region" description="Polar residues" evidence="10">
    <location>
        <begin position="107"/>
        <end position="118"/>
    </location>
</feature>
<protein>
    <recommendedName>
        <fullName evidence="15">Methyl-CpG-binding domain protein 1</fullName>
    </recommendedName>
</protein>
<dbReference type="Proteomes" id="UP001221898">
    <property type="component" value="Unassembled WGS sequence"/>
</dbReference>
<feature type="compositionally biased region" description="Basic and acidic residues" evidence="10">
    <location>
        <begin position="180"/>
        <end position="202"/>
    </location>
</feature>
<feature type="compositionally biased region" description="Low complexity" evidence="10">
    <location>
        <begin position="398"/>
        <end position="411"/>
    </location>
</feature>
<feature type="compositionally biased region" description="Acidic residues" evidence="10">
    <location>
        <begin position="148"/>
        <end position="170"/>
    </location>
</feature>
<evidence type="ECO:0000256" key="9">
    <source>
        <dbReference type="PROSITE-ProRule" id="PRU00509"/>
    </source>
</evidence>
<feature type="region of interest" description="Disordered" evidence="10">
    <location>
        <begin position="334"/>
        <end position="434"/>
    </location>
</feature>
<dbReference type="Pfam" id="PF02008">
    <property type="entry name" value="zf-CXXC"/>
    <property type="match status" value="2"/>
</dbReference>
<keyword evidence="5" id="KW-0805">Transcription regulation</keyword>
<dbReference type="InterPro" id="IPR001739">
    <property type="entry name" value="Methyl_CpG_DNA-bd"/>
</dbReference>
<feature type="domain" description="MBD" evidence="11">
    <location>
        <begin position="234"/>
        <end position="302"/>
    </location>
</feature>
<evidence type="ECO:0000256" key="4">
    <source>
        <dbReference type="ARBA" id="ARBA00022833"/>
    </source>
</evidence>
<keyword evidence="3 9" id="KW-0863">Zinc-finger</keyword>
<keyword evidence="6" id="KW-0238">DNA-binding</keyword>
<dbReference type="InterPro" id="IPR016177">
    <property type="entry name" value="DNA-bd_dom_sf"/>
</dbReference>
<evidence type="ECO:0000259" key="11">
    <source>
        <dbReference type="PROSITE" id="PS50982"/>
    </source>
</evidence>
<dbReference type="PROSITE" id="PS51058">
    <property type="entry name" value="ZF_CXXC"/>
    <property type="match status" value="2"/>
</dbReference>
<evidence type="ECO:0000256" key="7">
    <source>
        <dbReference type="ARBA" id="ARBA00023163"/>
    </source>
</evidence>
<feature type="domain" description="CXXC-type" evidence="12">
    <location>
        <begin position="634"/>
        <end position="684"/>
    </location>
</feature>
<comment type="subcellular location">
    <subcellularLocation>
        <location evidence="1">Nucleus</location>
    </subcellularLocation>
</comment>
<feature type="compositionally biased region" description="Acidic residues" evidence="10">
    <location>
        <begin position="94"/>
        <end position="103"/>
    </location>
</feature>
<dbReference type="Gene3D" id="3.30.890.10">
    <property type="entry name" value="Methyl-cpg-binding Protein 2, Chain A"/>
    <property type="match status" value="1"/>
</dbReference>
<dbReference type="PANTHER" id="PTHR12396">
    <property type="entry name" value="METHYL-CPG BINDING PROTEIN, MBD"/>
    <property type="match status" value="1"/>
</dbReference>
<dbReference type="AlphaFoldDB" id="A0AAD7WV06"/>
<dbReference type="CDD" id="cd01396">
    <property type="entry name" value="MeCP2_MBD"/>
    <property type="match status" value="1"/>
</dbReference>
<evidence type="ECO:0000259" key="12">
    <source>
        <dbReference type="PROSITE" id="PS51058"/>
    </source>
</evidence>
<evidence type="ECO:0008006" key="15">
    <source>
        <dbReference type="Google" id="ProtNLM"/>
    </source>
</evidence>
<keyword evidence="14" id="KW-1185">Reference proteome</keyword>
<gene>
    <name evidence="13" type="ORF">AAFF_G00194500</name>
</gene>
<dbReference type="SUPFAM" id="SSF54171">
    <property type="entry name" value="DNA-binding domain"/>
    <property type="match status" value="1"/>
</dbReference>
<comment type="caution">
    <text evidence="13">The sequence shown here is derived from an EMBL/GenBank/DDBJ whole genome shotgun (WGS) entry which is preliminary data.</text>
</comment>
<dbReference type="GO" id="GO:0000122">
    <property type="term" value="P:negative regulation of transcription by RNA polymerase II"/>
    <property type="evidence" value="ECO:0007669"/>
    <property type="project" value="TreeGrafter"/>
</dbReference>
<dbReference type="SMART" id="SM00391">
    <property type="entry name" value="MBD"/>
    <property type="match status" value="1"/>
</dbReference>
<evidence type="ECO:0000256" key="3">
    <source>
        <dbReference type="ARBA" id="ARBA00022771"/>
    </source>
</evidence>
<dbReference type="EMBL" id="JAINUG010000026">
    <property type="protein sequence ID" value="KAJ8410546.1"/>
    <property type="molecule type" value="Genomic_DNA"/>
</dbReference>
<evidence type="ECO:0000256" key="1">
    <source>
        <dbReference type="ARBA" id="ARBA00004123"/>
    </source>
</evidence>
<evidence type="ECO:0000256" key="10">
    <source>
        <dbReference type="SAM" id="MobiDB-lite"/>
    </source>
</evidence>
<evidence type="ECO:0000256" key="2">
    <source>
        <dbReference type="ARBA" id="ARBA00022723"/>
    </source>
</evidence>
<feature type="region of interest" description="Disordered" evidence="10">
    <location>
        <begin position="138"/>
        <end position="226"/>
    </location>
</feature>
<dbReference type="PANTHER" id="PTHR12396:SF57">
    <property type="entry name" value="METHYL-CPG-BINDING DOMAIN PROTEIN 1"/>
    <property type="match status" value="1"/>
</dbReference>